<feature type="non-terminal residue" evidence="3">
    <location>
        <position position="1"/>
    </location>
</feature>
<dbReference type="InterPro" id="IPR027417">
    <property type="entry name" value="P-loop_NTPase"/>
</dbReference>
<organism evidence="3">
    <name type="scientific">marine sediment metagenome</name>
    <dbReference type="NCBI Taxonomy" id="412755"/>
    <lineage>
        <taxon>unclassified sequences</taxon>
        <taxon>metagenomes</taxon>
        <taxon>ecological metagenomes</taxon>
    </lineage>
</organism>
<name>A0A0F9FED6_9ZZZZ</name>
<dbReference type="AlphaFoldDB" id="A0A0F9FED6"/>
<feature type="region of interest" description="Disordered" evidence="1">
    <location>
        <begin position="587"/>
        <end position="622"/>
    </location>
</feature>
<dbReference type="SUPFAM" id="SSF52540">
    <property type="entry name" value="P-loop containing nucleoside triphosphate hydrolases"/>
    <property type="match status" value="1"/>
</dbReference>
<feature type="region of interest" description="Disordered" evidence="1">
    <location>
        <begin position="100"/>
        <end position="129"/>
    </location>
</feature>
<feature type="domain" description="NrS-1 polymerase-like helicase" evidence="2">
    <location>
        <begin position="291"/>
        <end position="388"/>
    </location>
</feature>
<dbReference type="Gene3D" id="3.40.50.300">
    <property type="entry name" value="P-loop containing nucleotide triphosphate hydrolases"/>
    <property type="match status" value="1"/>
</dbReference>
<protein>
    <recommendedName>
        <fullName evidence="2">NrS-1 polymerase-like helicase domain-containing protein</fullName>
    </recommendedName>
</protein>
<dbReference type="InterPro" id="IPR045455">
    <property type="entry name" value="NrS-1_pol-like_helicase"/>
</dbReference>
<gene>
    <name evidence="3" type="ORF">LCGC14_2041500</name>
</gene>
<evidence type="ECO:0000313" key="3">
    <source>
        <dbReference type="EMBL" id="KKL76776.1"/>
    </source>
</evidence>
<evidence type="ECO:0000259" key="2">
    <source>
        <dbReference type="Pfam" id="PF19263"/>
    </source>
</evidence>
<accession>A0A0F9FED6</accession>
<feature type="compositionally biased region" description="Basic and acidic residues" evidence="1">
    <location>
        <begin position="101"/>
        <end position="120"/>
    </location>
</feature>
<evidence type="ECO:0000256" key="1">
    <source>
        <dbReference type="SAM" id="MobiDB-lite"/>
    </source>
</evidence>
<comment type="caution">
    <text evidence="3">The sequence shown here is derived from an EMBL/GenBank/DDBJ whole genome shotgun (WGS) entry which is preliminary data.</text>
</comment>
<dbReference type="EMBL" id="LAZR01023947">
    <property type="protein sequence ID" value="KKL76776.1"/>
    <property type="molecule type" value="Genomic_DNA"/>
</dbReference>
<dbReference type="Pfam" id="PF19263">
    <property type="entry name" value="DUF5906"/>
    <property type="match status" value="1"/>
</dbReference>
<proteinExistence type="predicted"/>
<reference evidence="3" key="1">
    <citation type="journal article" date="2015" name="Nature">
        <title>Complex archaea that bridge the gap between prokaryotes and eukaryotes.</title>
        <authorList>
            <person name="Spang A."/>
            <person name="Saw J.H."/>
            <person name="Jorgensen S.L."/>
            <person name="Zaremba-Niedzwiedzka K."/>
            <person name="Martijn J."/>
            <person name="Lind A.E."/>
            <person name="van Eijk R."/>
            <person name="Schleper C."/>
            <person name="Guy L."/>
            <person name="Ettema T.J."/>
        </authorList>
    </citation>
    <scope>NUCLEOTIDE SEQUENCE</scope>
</reference>
<sequence length="622" mass="69361">AGTMDDATKASEIRDGLVRMRTTNSLKDAAKALAGGHSFANPGDRHDKIVGLTWTLAKRDRRLSARVIEELFSASLAAMRAVDPDCPDVDEAIKAYQTAVEKMDDSAHQPMDDRERKEQARSAGASGPYEEGDLKGIAAAAGCELEQLGQRWIIQCDSTYWFLDGEGMYVGPFTEKGAMLASRHILARAPIRMRESTRSGYKWRSLVDVTTEAGQSAYKVISDLTAVRARFDDETKTLYEAVCPLRKLEPKFDPLIDEWLRKMGGPQHGKLVDWLACASDLSKLLCAIYFDGPKSSGKTLFAHGVAAMWTEGPPAEIDSVISDFNEDLARCPVVFADEDIPKPRNRTTVTTVLRSMLSTTQRTLKRKFKAPTELRGAIRLILAANNETLLDSRDVSSSKDLEAIAERFLYINVGQEAVEHLETISRVVKERWLTDGIARHALWLREHHVVEIPGKRFWVEGDIAEMHRLLMTASKWNSMACEWLVRYCMTPELFDSKATGLIRRGDGELLVNDQALIDGFDLYLKMSKIDPDTAKLGSALRALTKAGTRRQQLRTHGKRVRYRIIDVDHLIAWADRHNIGDRQAILESVGDTSPREPGDDADDTTTDELGTVPAVNSEDTPF</sequence>